<dbReference type="InterPro" id="IPR036388">
    <property type="entry name" value="WH-like_DNA-bd_sf"/>
</dbReference>
<organism evidence="3">
    <name type="scientific">Caldiarchaeum subterraneum</name>
    <dbReference type="NCBI Taxonomy" id="311458"/>
    <lineage>
        <taxon>Archaea</taxon>
        <taxon>Nitrososphaerota</taxon>
        <taxon>Candidatus Caldarchaeales</taxon>
        <taxon>Candidatus Caldarchaeaceae</taxon>
        <taxon>Candidatus Caldarchaeum</taxon>
    </lineage>
</organism>
<dbReference type="EMBL" id="DRWN01000029">
    <property type="protein sequence ID" value="HHK68310.1"/>
    <property type="molecule type" value="Genomic_DNA"/>
</dbReference>
<dbReference type="AlphaFoldDB" id="A0A7C5Q9T5"/>
<dbReference type="InterPro" id="IPR055767">
    <property type="entry name" value="DUF7343"/>
</dbReference>
<dbReference type="Gene3D" id="1.10.10.10">
    <property type="entry name" value="Winged helix-like DNA-binding domain superfamily/Winged helix DNA-binding domain"/>
    <property type="match status" value="1"/>
</dbReference>
<keyword evidence="1" id="KW-1133">Transmembrane helix</keyword>
<reference evidence="3" key="1">
    <citation type="journal article" date="2020" name="mSystems">
        <title>Genome- and Community-Level Interaction Insights into Carbon Utilization and Element Cycling Functions of Hydrothermarchaeota in Hydrothermal Sediment.</title>
        <authorList>
            <person name="Zhou Z."/>
            <person name="Liu Y."/>
            <person name="Xu W."/>
            <person name="Pan J."/>
            <person name="Luo Z.H."/>
            <person name="Li M."/>
        </authorList>
    </citation>
    <scope>NUCLEOTIDE SEQUENCE [LARGE SCALE GENOMIC DNA]</scope>
    <source>
        <strain evidence="3">SpSt-1056</strain>
    </source>
</reference>
<feature type="transmembrane region" description="Helical" evidence="1">
    <location>
        <begin position="52"/>
        <end position="77"/>
    </location>
</feature>
<name>A0A7C5Q9T5_CALS0</name>
<dbReference type="Pfam" id="PF24034">
    <property type="entry name" value="DUF7343"/>
    <property type="match status" value="1"/>
</dbReference>
<comment type="caution">
    <text evidence="3">The sequence shown here is derived from an EMBL/GenBank/DDBJ whole genome shotgun (WGS) entry which is preliminary data.</text>
</comment>
<evidence type="ECO:0000256" key="1">
    <source>
        <dbReference type="SAM" id="Phobius"/>
    </source>
</evidence>
<proteinExistence type="predicted"/>
<sequence>MFSGRPAKFLMVFSLAAGAALLATAALSVWQHDVVMGGMMRRMMGGVFPGMMLWMVTPLIIAAAVLMILPVAFYILLGSQTTSITGLTEEEKAVVDYLTRNGGSSEQRAIAKTLGFSRLKTHRLIASLRRRNVVEVEPRGRTNIVKLKNFQKTSAENLV</sequence>
<accession>A0A7C5Q9T5</accession>
<dbReference type="SUPFAM" id="SSF46785">
    <property type="entry name" value="Winged helix' DNA-binding domain"/>
    <property type="match status" value="1"/>
</dbReference>
<evidence type="ECO:0000259" key="2">
    <source>
        <dbReference type="Pfam" id="PF24034"/>
    </source>
</evidence>
<protein>
    <recommendedName>
        <fullName evidence="2">DUF7343 domain-containing protein</fullName>
    </recommendedName>
</protein>
<dbReference type="InterPro" id="IPR036390">
    <property type="entry name" value="WH_DNA-bd_sf"/>
</dbReference>
<evidence type="ECO:0000313" key="3">
    <source>
        <dbReference type="EMBL" id="HHK68310.1"/>
    </source>
</evidence>
<keyword evidence="1" id="KW-0472">Membrane</keyword>
<gene>
    <name evidence="3" type="ORF">ENM11_04040</name>
</gene>
<feature type="domain" description="DUF7343" evidence="2">
    <location>
        <begin position="88"/>
        <end position="147"/>
    </location>
</feature>
<keyword evidence="1" id="KW-0812">Transmembrane</keyword>